<dbReference type="Proteomes" id="UP000693970">
    <property type="component" value="Unassembled WGS sequence"/>
</dbReference>
<evidence type="ECO:0000313" key="2">
    <source>
        <dbReference type="EMBL" id="KAG7372511.1"/>
    </source>
</evidence>
<dbReference type="EMBL" id="JAGRRH010000003">
    <property type="protein sequence ID" value="KAG7372511.1"/>
    <property type="molecule type" value="Genomic_DNA"/>
</dbReference>
<dbReference type="OrthoDB" id="10573959at2759"/>
<feature type="region of interest" description="Disordered" evidence="1">
    <location>
        <begin position="19"/>
        <end position="46"/>
    </location>
</feature>
<dbReference type="AlphaFoldDB" id="A0A9K3M5L5"/>
<gene>
    <name evidence="2" type="ORF">IV203_018654</name>
</gene>
<reference evidence="2" key="1">
    <citation type="journal article" date="2021" name="Sci. Rep.">
        <title>Diploid genomic architecture of Nitzschia inconspicua, an elite biomass production diatom.</title>
        <authorList>
            <person name="Oliver A."/>
            <person name="Podell S."/>
            <person name="Pinowska A."/>
            <person name="Traller J.C."/>
            <person name="Smith S.R."/>
            <person name="McClure R."/>
            <person name="Beliaev A."/>
            <person name="Bohutskyi P."/>
            <person name="Hill E.A."/>
            <person name="Rabines A."/>
            <person name="Zheng H."/>
            <person name="Allen L.Z."/>
            <person name="Kuo A."/>
            <person name="Grigoriev I.V."/>
            <person name="Allen A.E."/>
            <person name="Hazlebeck D."/>
            <person name="Allen E.E."/>
        </authorList>
    </citation>
    <scope>NUCLEOTIDE SEQUENCE</scope>
    <source>
        <strain evidence="2">Hildebrandi</strain>
    </source>
</reference>
<name>A0A9K3M5L5_9STRA</name>
<protein>
    <submittedName>
        <fullName evidence="2">Uncharacterized protein</fullName>
    </submittedName>
</protein>
<evidence type="ECO:0000256" key="1">
    <source>
        <dbReference type="SAM" id="MobiDB-lite"/>
    </source>
</evidence>
<reference evidence="2" key="2">
    <citation type="submission" date="2021-04" db="EMBL/GenBank/DDBJ databases">
        <authorList>
            <person name="Podell S."/>
        </authorList>
    </citation>
    <scope>NUCLEOTIDE SEQUENCE</scope>
    <source>
        <strain evidence="2">Hildebrandi</strain>
    </source>
</reference>
<comment type="caution">
    <text evidence="2">The sequence shown here is derived from an EMBL/GenBank/DDBJ whole genome shotgun (WGS) entry which is preliminary data.</text>
</comment>
<keyword evidence="3" id="KW-1185">Reference proteome</keyword>
<accession>A0A9K3M5L5</accession>
<proteinExistence type="predicted"/>
<feature type="region of interest" description="Disordered" evidence="1">
    <location>
        <begin position="180"/>
        <end position="220"/>
    </location>
</feature>
<organism evidence="2 3">
    <name type="scientific">Nitzschia inconspicua</name>
    <dbReference type="NCBI Taxonomy" id="303405"/>
    <lineage>
        <taxon>Eukaryota</taxon>
        <taxon>Sar</taxon>
        <taxon>Stramenopiles</taxon>
        <taxon>Ochrophyta</taxon>
        <taxon>Bacillariophyta</taxon>
        <taxon>Bacillariophyceae</taxon>
        <taxon>Bacillariophycidae</taxon>
        <taxon>Bacillariales</taxon>
        <taxon>Bacillariaceae</taxon>
        <taxon>Nitzschia</taxon>
    </lineage>
</organism>
<evidence type="ECO:0000313" key="3">
    <source>
        <dbReference type="Proteomes" id="UP000693970"/>
    </source>
</evidence>
<sequence length="233" mass="26562">MNQKKRVTFGLQQTAYFAPPSSRSDCEAASQEQHQRRSTWYSDRELQQSRDEARTCVLFLQQRLNEEGDQHTSLSIDALEIPCPNDPSQTLCLRGIEKYADAAAKFAGQKRHVGSVLRQQSLDNKEEHVALVSRTLSQPFKDVARYYAMKSAEEQEALRRQETEQRDVAQAIVMMLASKPHEKTHPRVVSSSDLAEDGRSTPPEMVSTKRSLPSHHHDHHCRNVKPCIRVISE</sequence>